<organism evidence="2 3">
    <name type="scientific">Ostreococcus tauri</name>
    <name type="common">Marine green alga</name>
    <dbReference type="NCBI Taxonomy" id="70448"/>
    <lineage>
        <taxon>Eukaryota</taxon>
        <taxon>Viridiplantae</taxon>
        <taxon>Chlorophyta</taxon>
        <taxon>Mamiellophyceae</taxon>
        <taxon>Mamiellales</taxon>
        <taxon>Bathycoccaceae</taxon>
        <taxon>Ostreococcus</taxon>
    </lineage>
</organism>
<dbReference type="Proteomes" id="UP000009170">
    <property type="component" value="Unassembled WGS sequence"/>
</dbReference>
<comment type="caution">
    <text evidence="2">The sequence shown here is derived from an EMBL/GenBank/DDBJ whole genome shotgun (WGS) entry which is preliminary data.</text>
</comment>
<dbReference type="AlphaFoldDB" id="A0A090MBZ4"/>
<accession>A0A090MBZ4</accession>
<dbReference type="InParanoid" id="A0A090MBZ4"/>
<sequence>MEKHARELALRADERLTAARASTVIGNVGVTPNTRFRGFLRDVARALASQGGAGPTRDARDMPRMSDTCLRASLHVALVIPHDRGKRLRVIQPWFRTFQSFTGLDCFRSRRVAIDEDTNFTKLLAKRNSEADSYLFASKKLSKSERKGGLGAKHERVTTRSVDEDEKPIPKPLQSQQGASKPTTYATKAGAGAGAGAQGSSSLSSPSKSTQNGGGGGRSLGPLNSQARRSQRRERERHASDAASPSSAVTDVDRFARDKNRDPVVFPAFRRSPHGAIGDKFLPTSRERDGVSPESPNRAAGRR</sequence>
<dbReference type="RefSeq" id="XP_022840790.1">
    <property type="nucleotide sequence ID" value="XM_022985102.1"/>
</dbReference>
<feature type="region of interest" description="Disordered" evidence="1">
    <location>
        <begin position="145"/>
        <end position="303"/>
    </location>
</feature>
<proteinExistence type="predicted"/>
<evidence type="ECO:0000256" key="1">
    <source>
        <dbReference type="SAM" id="MobiDB-lite"/>
    </source>
</evidence>
<feature type="compositionally biased region" description="Basic and acidic residues" evidence="1">
    <location>
        <begin position="251"/>
        <end position="262"/>
    </location>
</feature>
<name>A0A090MBZ4_OSTTA</name>
<evidence type="ECO:0000313" key="3">
    <source>
        <dbReference type="Proteomes" id="UP000009170"/>
    </source>
</evidence>
<keyword evidence="3" id="KW-1185">Reference proteome</keyword>
<reference evidence="3" key="1">
    <citation type="journal article" date="2006" name="Proc. Natl. Acad. Sci. U.S.A.">
        <title>Genome analysis of the smallest free-living eukaryote Ostreococcus tauri unveils many unique features.</title>
        <authorList>
            <person name="Derelle E."/>
            <person name="Ferraz C."/>
            <person name="Rombauts S."/>
            <person name="Rouze P."/>
            <person name="Worden A.Z."/>
            <person name="Robbens S."/>
            <person name="Partensky F."/>
            <person name="Degroeve S."/>
            <person name="Echeynie S."/>
            <person name="Cooke R."/>
            <person name="Saeys Y."/>
            <person name="Wuyts J."/>
            <person name="Jabbari K."/>
            <person name="Bowler C."/>
            <person name="Panaud O."/>
            <person name="Piegu B."/>
            <person name="Ball S.G."/>
            <person name="Ral J.-P."/>
            <person name="Bouget F.-Y."/>
            <person name="Piganeau G."/>
            <person name="De Baets B."/>
            <person name="Picard A."/>
            <person name="Delseny M."/>
            <person name="Demaille J."/>
            <person name="Van de Peer Y."/>
            <person name="Moreau H."/>
        </authorList>
    </citation>
    <scope>NUCLEOTIDE SEQUENCE [LARGE SCALE GENOMIC DNA]</scope>
    <source>
        <strain evidence="3">OTTH 0595 / CCAP 157/2 / RCC745</strain>
    </source>
</reference>
<feature type="compositionally biased region" description="Polar residues" evidence="1">
    <location>
        <begin position="173"/>
        <end position="186"/>
    </location>
</feature>
<evidence type="ECO:0000313" key="2">
    <source>
        <dbReference type="EMBL" id="CEG01099.1"/>
    </source>
</evidence>
<gene>
    <name evidence="2" type="ORF">OT_ostta02g03240</name>
</gene>
<dbReference type="EMBL" id="CAID01000002">
    <property type="protein sequence ID" value="CEG01099.1"/>
    <property type="molecule type" value="Genomic_DNA"/>
</dbReference>
<dbReference type="KEGG" id="ota:OT_ostta02g03240"/>
<protein>
    <submittedName>
        <fullName evidence="2">Unnamed product</fullName>
    </submittedName>
</protein>
<reference evidence="2 3" key="2">
    <citation type="journal article" date="2014" name="BMC Genomics">
        <title>An improved genome of the model marine alga Ostreococcus tauri unfolds by assessing Illumina de novo assemblies.</title>
        <authorList>
            <person name="Blanc-Mathieu R."/>
            <person name="Verhelst B."/>
            <person name="Derelle E."/>
            <person name="Rombauts S."/>
            <person name="Bouget F.Y."/>
            <person name="Carre I."/>
            <person name="Chateau A."/>
            <person name="Eyre-Walker A."/>
            <person name="Grimsley N."/>
            <person name="Moreau H."/>
            <person name="Piegu B."/>
            <person name="Rivals E."/>
            <person name="Schackwitz W."/>
            <person name="Van de Peer Y."/>
            <person name="Piganeau G."/>
        </authorList>
    </citation>
    <scope>NUCLEOTIDE SEQUENCE [LARGE SCALE GENOMIC DNA]</scope>
    <source>
        <strain evidence="3">OTTH 0595 / CCAP 157/2 / RCC745</strain>
    </source>
</reference>
<feature type="compositionally biased region" description="Basic and acidic residues" evidence="1">
    <location>
        <begin position="145"/>
        <end position="162"/>
    </location>
</feature>
<dbReference type="GeneID" id="34945612"/>